<evidence type="ECO:0000313" key="1">
    <source>
        <dbReference type="EMBL" id="AEI45008.1"/>
    </source>
</evidence>
<name>F8FNT9_PAEMK</name>
<dbReference type="EMBL" id="CP002869">
    <property type="protein sequence ID" value="AEI45008.1"/>
    <property type="molecule type" value="Genomic_DNA"/>
</dbReference>
<dbReference type="RefSeq" id="WP_013920152.1">
    <property type="nucleotide sequence ID" value="NC_015690.1"/>
</dbReference>
<organism evidence="1 2">
    <name type="scientific">Paenibacillus mucilaginosus (strain KNP414)</name>
    <dbReference type="NCBI Taxonomy" id="1036673"/>
    <lineage>
        <taxon>Bacteria</taxon>
        <taxon>Bacillati</taxon>
        <taxon>Bacillota</taxon>
        <taxon>Bacilli</taxon>
        <taxon>Bacillales</taxon>
        <taxon>Paenibacillaceae</taxon>
        <taxon>Paenibacillus</taxon>
    </lineage>
</organism>
<dbReference type="AlphaFoldDB" id="F8FNT9"/>
<gene>
    <name evidence="1" type="ordered locus">KNP414_06487</name>
</gene>
<dbReference type="PATRIC" id="fig|1036673.3.peg.6043"/>
<evidence type="ECO:0000313" key="2">
    <source>
        <dbReference type="Proteomes" id="UP000006620"/>
    </source>
</evidence>
<dbReference type="Proteomes" id="UP000006620">
    <property type="component" value="Chromosome"/>
</dbReference>
<dbReference type="KEGG" id="pms:KNP414_06487"/>
<sequence>MSGQPSDNVILFPKTVEYYQFELTRLLESERYGETTRLLQFLLSCRTGDEKAREEWQSLLDWLQMMFPDAAFHGEGNPGTDEDPEWDEEELLRQHLNGRHEDSGEYAEKLLEHLMNQEAVDKQLLALDQLAFLDHPAIDDALLEWVAERPMHPLIQFKTLQTLRKRGVSGTLALSKNGESTEIEIEETPAGFDQFPAQIQEIIARVQEISEMQYPALSYFAAETWNEFLAFVYGTSAYRQMLKQDPACVDVWAAALHLTLLEKVFDGGDRAEIFELYGITSDLMFQWEQAYRTMQLFAQTMFSRRP</sequence>
<proteinExistence type="predicted"/>
<reference evidence="1 2" key="2">
    <citation type="journal article" date="2013" name="Genome Announc.">
        <title>Genome Sequence of Growth-Improving Paenibacillus mucilaginosus Strain KNP414.</title>
        <authorList>
            <person name="Lu J.J."/>
            <person name="Wang J.F."/>
            <person name="Hu X.F."/>
        </authorList>
    </citation>
    <scope>NUCLEOTIDE SEQUENCE [LARGE SCALE GENOMIC DNA]</scope>
    <source>
        <strain evidence="1 2">KNP414</strain>
    </source>
</reference>
<dbReference type="HOGENOM" id="CLU_920841_0_0_9"/>
<accession>F8FNT9</accession>
<reference evidence="2" key="1">
    <citation type="submission" date="2011-06" db="EMBL/GenBank/DDBJ databases">
        <title>Complete genome sequence of Paenibacillus mucilaginosus KNP414.</title>
        <authorList>
            <person name="Wang J."/>
            <person name="Hu S."/>
            <person name="Hu X."/>
            <person name="Zhang B."/>
            <person name="Dong D."/>
            <person name="Zhang S."/>
            <person name="Zhao K."/>
            <person name="Wu D."/>
        </authorList>
    </citation>
    <scope>NUCLEOTIDE SEQUENCE [LARGE SCALE GENOMIC DNA]</scope>
    <source>
        <strain evidence="2">KNP414</strain>
    </source>
</reference>
<protein>
    <submittedName>
        <fullName evidence="1">Uncharacterized protein</fullName>
    </submittedName>
</protein>